<evidence type="ECO:0000313" key="2">
    <source>
        <dbReference type="EMBL" id="KAF2647530.1"/>
    </source>
</evidence>
<proteinExistence type="predicted"/>
<feature type="region of interest" description="Disordered" evidence="1">
    <location>
        <begin position="1"/>
        <end position="89"/>
    </location>
</feature>
<gene>
    <name evidence="2" type="ORF">K491DRAFT_685444</name>
</gene>
<keyword evidence="3" id="KW-1185">Reference proteome</keyword>
<reference evidence="2" key="1">
    <citation type="journal article" date="2020" name="Stud. Mycol.">
        <title>101 Dothideomycetes genomes: a test case for predicting lifestyles and emergence of pathogens.</title>
        <authorList>
            <person name="Haridas S."/>
            <person name="Albert R."/>
            <person name="Binder M."/>
            <person name="Bloem J."/>
            <person name="Labutti K."/>
            <person name="Salamov A."/>
            <person name="Andreopoulos B."/>
            <person name="Baker S."/>
            <person name="Barry K."/>
            <person name="Bills G."/>
            <person name="Bluhm B."/>
            <person name="Cannon C."/>
            <person name="Castanera R."/>
            <person name="Culley D."/>
            <person name="Daum C."/>
            <person name="Ezra D."/>
            <person name="Gonzalez J."/>
            <person name="Henrissat B."/>
            <person name="Kuo A."/>
            <person name="Liang C."/>
            <person name="Lipzen A."/>
            <person name="Lutzoni F."/>
            <person name="Magnuson J."/>
            <person name="Mondo S."/>
            <person name="Nolan M."/>
            <person name="Ohm R."/>
            <person name="Pangilinan J."/>
            <person name="Park H.-J."/>
            <person name="Ramirez L."/>
            <person name="Alfaro M."/>
            <person name="Sun H."/>
            <person name="Tritt A."/>
            <person name="Yoshinaga Y."/>
            <person name="Zwiers L.-H."/>
            <person name="Turgeon B."/>
            <person name="Goodwin S."/>
            <person name="Spatafora J."/>
            <person name="Crous P."/>
            <person name="Grigoriev I."/>
        </authorList>
    </citation>
    <scope>NUCLEOTIDE SEQUENCE</scope>
    <source>
        <strain evidence="2">CBS 122681</strain>
    </source>
</reference>
<dbReference type="AlphaFoldDB" id="A0A6A6SIX5"/>
<name>A0A6A6SIX5_9PLEO</name>
<feature type="compositionally biased region" description="Low complexity" evidence="1">
    <location>
        <begin position="41"/>
        <end position="53"/>
    </location>
</feature>
<evidence type="ECO:0000313" key="3">
    <source>
        <dbReference type="Proteomes" id="UP000799324"/>
    </source>
</evidence>
<feature type="compositionally biased region" description="Low complexity" evidence="1">
    <location>
        <begin position="1"/>
        <end position="26"/>
    </location>
</feature>
<evidence type="ECO:0000256" key="1">
    <source>
        <dbReference type="SAM" id="MobiDB-lite"/>
    </source>
</evidence>
<organism evidence="2 3">
    <name type="scientific">Lophiostoma macrostomum CBS 122681</name>
    <dbReference type="NCBI Taxonomy" id="1314788"/>
    <lineage>
        <taxon>Eukaryota</taxon>
        <taxon>Fungi</taxon>
        <taxon>Dikarya</taxon>
        <taxon>Ascomycota</taxon>
        <taxon>Pezizomycotina</taxon>
        <taxon>Dothideomycetes</taxon>
        <taxon>Pleosporomycetidae</taxon>
        <taxon>Pleosporales</taxon>
        <taxon>Lophiostomataceae</taxon>
        <taxon>Lophiostoma</taxon>
    </lineage>
</organism>
<dbReference type="Proteomes" id="UP000799324">
    <property type="component" value="Unassembled WGS sequence"/>
</dbReference>
<accession>A0A6A6SIX5</accession>
<sequence length="122" mass="12976">MSSPRPQPSSSSSTKSKAKPASSSSPSAPPKFTFVADPHPTTITNAKLTATTAGSKPTHAGTSHYTSHQYPGHYPPANSGFATTPRSYNIPRRGRMAQCIAEAVESKAMGNWKKAFRNGPWC</sequence>
<dbReference type="EMBL" id="MU004608">
    <property type="protein sequence ID" value="KAF2647530.1"/>
    <property type="molecule type" value="Genomic_DNA"/>
</dbReference>
<feature type="compositionally biased region" description="Polar residues" evidence="1">
    <location>
        <begin position="60"/>
        <end position="69"/>
    </location>
</feature>
<protein>
    <submittedName>
        <fullName evidence="2">Uncharacterized protein</fullName>
    </submittedName>
</protein>